<dbReference type="PANTHER" id="PTHR43673">
    <property type="entry name" value="NAD(P)H NITROREDUCTASE YDGI-RELATED"/>
    <property type="match status" value="1"/>
</dbReference>
<dbReference type="RefSeq" id="WP_034989742.1">
    <property type="nucleotide sequence ID" value="NZ_AYZF01000016.1"/>
</dbReference>
<dbReference type="SUPFAM" id="SSF55469">
    <property type="entry name" value="FMN-dependent nitroreductase-like"/>
    <property type="match status" value="1"/>
</dbReference>
<evidence type="ECO:0000313" key="4">
    <source>
        <dbReference type="EMBL" id="KRN05802.1"/>
    </source>
</evidence>
<proteinExistence type="inferred from homology"/>
<organism evidence="4 5">
    <name type="scientific">Liquorilactobacillus sucicola DSM 21376 = JCM 15457</name>
    <dbReference type="NCBI Taxonomy" id="1423806"/>
    <lineage>
        <taxon>Bacteria</taxon>
        <taxon>Bacillati</taxon>
        <taxon>Bacillota</taxon>
        <taxon>Bacilli</taxon>
        <taxon>Lactobacillales</taxon>
        <taxon>Lactobacillaceae</taxon>
        <taxon>Liquorilactobacillus</taxon>
    </lineage>
</organism>
<sequence>MSFLNNLDNRRSIRHFVPGVKISDQKILEILDHAANAPSNNNSQPWKVIVVKSTALKNKLKKLSFGQEQVAEAAAVFLILGDKKLYEVKKLVQNSIEHQLISEDQAGNKQKRIEAYFAMHPEDREEPGLRLDLGLFSMNLMHVIRTFGYDSVPMRGVDFNEVLVSLDIDKTLSPIMLLPVGKPLTEGHKHIREKAKNFTIIIN</sequence>
<keyword evidence="5" id="KW-1185">Reference proteome</keyword>
<comment type="similarity">
    <text evidence="1">Belongs to the nitroreductase family.</text>
</comment>
<name>A0A023CZI0_9LACO</name>
<dbReference type="eggNOG" id="COG0778">
    <property type="taxonomic scope" value="Bacteria"/>
</dbReference>
<dbReference type="Pfam" id="PF00881">
    <property type="entry name" value="Nitroreductase"/>
    <property type="match status" value="1"/>
</dbReference>
<feature type="domain" description="Nitroreductase" evidence="3">
    <location>
        <begin position="8"/>
        <end position="182"/>
    </location>
</feature>
<evidence type="ECO:0000256" key="2">
    <source>
        <dbReference type="ARBA" id="ARBA00023002"/>
    </source>
</evidence>
<gene>
    <name evidence="4" type="ORF">FD15_GL001609</name>
</gene>
<dbReference type="Proteomes" id="UP000050961">
    <property type="component" value="Unassembled WGS sequence"/>
</dbReference>
<dbReference type="AlphaFoldDB" id="A0A023CZI0"/>
<dbReference type="PANTHER" id="PTHR43673:SF10">
    <property type="entry name" value="NADH DEHYDROGENASE_NAD(P)H NITROREDUCTASE XCC3605-RELATED"/>
    <property type="match status" value="1"/>
</dbReference>
<reference evidence="4 5" key="1">
    <citation type="journal article" date="2015" name="Genome Announc.">
        <title>Expanding the biotechnology potential of lactobacilli through comparative genomics of 213 strains and associated genera.</title>
        <authorList>
            <person name="Sun Z."/>
            <person name="Harris H.M."/>
            <person name="McCann A."/>
            <person name="Guo C."/>
            <person name="Argimon S."/>
            <person name="Zhang W."/>
            <person name="Yang X."/>
            <person name="Jeffery I.B."/>
            <person name="Cooney J.C."/>
            <person name="Kagawa T.F."/>
            <person name="Liu W."/>
            <person name="Song Y."/>
            <person name="Salvetti E."/>
            <person name="Wrobel A."/>
            <person name="Rasinkangas P."/>
            <person name="Parkhill J."/>
            <person name="Rea M.C."/>
            <person name="O'Sullivan O."/>
            <person name="Ritari J."/>
            <person name="Douillard F.P."/>
            <person name="Paul Ross R."/>
            <person name="Yang R."/>
            <person name="Briner A.E."/>
            <person name="Felis G.E."/>
            <person name="de Vos W.M."/>
            <person name="Barrangou R."/>
            <person name="Klaenhammer T.R."/>
            <person name="Caufield P.W."/>
            <person name="Cui Y."/>
            <person name="Zhang H."/>
            <person name="O'Toole P.W."/>
        </authorList>
    </citation>
    <scope>NUCLEOTIDE SEQUENCE [LARGE SCALE GENOMIC DNA]</scope>
    <source>
        <strain evidence="4 5">DSM 21376</strain>
    </source>
</reference>
<dbReference type="InterPro" id="IPR000415">
    <property type="entry name" value="Nitroreductase-like"/>
</dbReference>
<evidence type="ECO:0000259" key="3">
    <source>
        <dbReference type="Pfam" id="PF00881"/>
    </source>
</evidence>
<dbReference type="EMBL" id="AYZF01000016">
    <property type="protein sequence ID" value="KRN05802.1"/>
    <property type="molecule type" value="Genomic_DNA"/>
</dbReference>
<keyword evidence="2" id="KW-0560">Oxidoreductase</keyword>
<accession>A0A023CZI0</accession>
<dbReference type="InterPro" id="IPR029479">
    <property type="entry name" value="Nitroreductase"/>
</dbReference>
<dbReference type="STRING" id="1423806.FD15_GL001609"/>
<protein>
    <submittedName>
        <fullName evidence="4">NADH dehydrogenase</fullName>
    </submittedName>
</protein>
<dbReference type="GO" id="GO:0016491">
    <property type="term" value="F:oxidoreductase activity"/>
    <property type="evidence" value="ECO:0007669"/>
    <property type="project" value="UniProtKB-KW"/>
</dbReference>
<evidence type="ECO:0000256" key="1">
    <source>
        <dbReference type="ARBA" id="ARBA00007118"/>
    </source>
</evidence>
<dbReference type="Gene3D" id="3.40.109.10">
    <property type="entry name" value="NADH Oxidase"/>
    <property type="match status" value="1"/>
</dbReference>
<dbReference type="OrthoDB" id="9782629at2"/>
<evidence type="ECO:0000313" key="5">
    <source>
        <dbReference type="Proteomes" id="UP000050961"/>
    </source>
</evidence>
<comment type="caution">
    <text evidence="4">The sequence shown here is derived from an EMBL/GenBank/DDBJ whole genome shotgun (WGS) entry which is preliminary data.</text>
</comment>
<dbReference type="PATRIC" id="fig|1423806.3.peg.1631"/>